<organism evidence="2 3">
    <name type="scientific">Diacronema lutheri</name>
    <name type="common">Unicellular marine alga</name>
    <name type="synonym">Monochrysis lutheri</name>
    <dbReference type="NCBI Taxonomy" id="2081491"/>
    <lineage>
        <taxon>Eukaryota</taxon>
        <taxon>Haptista</taxon>
        <taxon>Haptophyta</taxon>
        <taxon>Pavlovophyceae</taxon>
        <taxon>Pavlovales</taxon>
        <taxon>Pavlovaceae</taxon>
        <taxon>Diacronema</taxon>
    </lineage>
</organism>
<gene>
    <name evidence="2" type="ORF">KFE25_010483</name>
</gene>
<sequence>MGCGASKDAPQQTTRGAAPVPVVTAATKPGLEASKPTPFAAAPPAAPMAREEQPPAEEPRQAAAAANLALKVDTKPRAAPEPTPVPAAPAEQHDVAEPEEPAPAPVAPTKQHDVAEPAEPTTAIEATAATKPTAATEPPAAAEPPAATEPARQKPGVAPLATLASAMAGALATDTSERGASAPADDGEVDAGAPHGE</sequence>
<evidence type="ECO:0000313" key="2">
    <source>
        <dbReference type="EMBL" id="KAG8461296.1"/>
    </source>
</evidence>
<feature type="compositionally biased region" description="Low complexity" evidence="1">
    <location>
        <begin position="158"/>
        <end position="174"/>
    </location>
</feature>
<feature type="region of interest" description="Disordered" evidence="1">
    <location>
        <begin position="1"/>
        <end position="197"/>
    </location>
</feature>
<feature type="compositionally biased region" description="Low complexity" evidence="1">
    <location>
        <begin position="117"/>
        <end position="150"/>
    </location>
</feature>
<comment type="caution">
    <text evidence="2">The sequence shown here is derived from an EMBL/GenBank/DDBJ whole genome shotgun (WGS) entry which is preliminary data.</text>
</comment>
<evidence type="ECO:0000313" key="3">
    <source>
        <dbReference type="Proteomes" id="UP000751190"/>
    </source>
</evidence>
<reference evidence="2" key="1">
    <citation type="submission" date="2021-05" db="EMBL/GenBank/DDBJ databases">
        <title>The genome of the haptophyte Pavlova lutheri (Diacronema luteri, Pavlovales) - a model for lipid biosynthesis in eukaryotic algae.</title>
        <authorList>
            <person name="Hulatt C.J."/>
            <person name="Posewitz M.C."/>
        </authorList>
    </citation>
    <scope>NUCLEOTIDE SEQUENCE</scope>
    <source>
        <strain evidence="2">NIVA-4/92</strain>
    </source>
</reference>
<accession>A0A8J5X9F6</accession>
<dbReference type="Proteomes" id="UP000751190">
    <property type="component" value="Unassembled WGS sequence"/>
</dbReference>
<evidence type="ECO:0000256" key="1">
    <source>
        <dbReference type="SAM" id="MobiDB-lite"/>
    </source>
</evidence>
<dbReference type="AlphaFoldDB" id="A0A8J5X9F6"/>
<dbReference type="EMBL" id="JAGTXO010000026">
    <property type="protein sequence ID" value="KAG8461296.1"/>
    <property type="molecule type" value="Genomic_DNA"/>
</dbReference>
<feature type="compositionally biased region" description="Basic and acidic residues" evidence="1">
    <location>
        <begin position="49"/>
        <end position="60"/>
    </location>
</feature>
<keyword evidence="3" id="KW-1185">Reference proteome</keyword>
<name>A0A8J5X9F6_DIALT</name>
<protein>
    <submittedName>
        <fullName evidence="2">Uncharacterized protein</fullName>
    </submittedName>
</protein>
<feature type="compositionally biased region" description="Low complexity" evidence="1">
    <location>
        <begin position="17"/>
        <end position="27"/>
    </location>
</feature>
<proteinExistence type="predicted"/>
<dbReference type="OMA" id="PMAREEQ"/>